<comment type="similarity">
    <text evidence="1">Belongs to the short-chain dehydrogenases/reductases (SDR) family.</text>
</comment>
<protein>
    <submittedName>
        <fullName evidence="5">SDR family oxidoreductase</fullName>
    </submittedName>
</protein>
<evidence type="ECO:0000313" key="6">
    <source>
        <dbReference type="Proteomes" id="UP000696294"/>
    </source>
</evidence>
<keyword evidence="3" id="KW-0812">Transmembrane</keyword>
<feature type="transmembrane region" description="Helical" evidence="3">
    <location>
        <begin position="80"/>
        <end position="104"/>
    </location>
</feature>
<accession>A0ABX1BR78</accession>
<proteinExistence type="inferred from homology"/>
<organism evidence="5 6">
    <name type="scientific">Nonomuraea composti</name>
    <dbReference type="NCBI Taxonomy" id="2720023"/>
    <lineage>
        <taxon>Bacteria</taxon>
        <taxon>Bacillati</taxon>
        <taxon>Actinomycetota</taxon>
        <taxon>Actinomycetes</taxon>
        <taxon>Streptosporangiales</taxon>
        <taxon>Streptosporangiaceae</taxon>
        <taxon>Nonomuraea</taxon>
    </lineage>
</organism>
<evidence type="ECO:0000313" key="5">
    <source>
        <dbReference type="EMBL" id="NJP97731.1"/>
    </source>
</evidence>
<dbReference type="InterPro" id="IPR002347">
    <property type="entry name" value="SDR_fam"/>
</dbReference>
<dbReference type="PRINTS" id="PR00081">
    <property type="entry name" value="GDHRDH"/>
</dbReference>
<dbReference type="InterPro" id="IPR057326">
    <property type="entry name" value="KR_dom"/>
</dbReference>
<evidence type="ECO:0000259" key="4">
    <source>
        <dbReference type="SMART" id="SM00822"/>
    </source>
</evidence>
<evidence type="ECO:0000256" key="3">
    <source>
        <dbReference type="SAM" id="Phobius"/>
    </source>
</evidence>
<dbReference type="Pfam" id="PF13561">
    <property type="entry name" value="adh_short_C2"/>
    <property type="match status" value="1"/>
</dbReference>
<dbReference type="Proteomes" id="UP000696294">
    <property type="component" value="Unassembled WGS sequence"/>
</dbReference>
<evidence type="ECO:0000256" key="2">
    <source>
        <dbReference type="ARBA" id="ARBA00023002"/>
    </source>
</evidence>
<dbReference type="SMART" id="SM00822">
    <property type="entry name" value="PKS_KR"/>
    <property type="match status" value="1"/>
</dbReference>
<keyword evidence="6" id="KW-1185">Reference proteome</keyword>
<sequence length="381" mass="40034">MWPVRLLLVAGQPRRLAEAAALGHTGQSVSIISTHFPKGKNVEDDKVPVDKVQNDHVPVDKARDDSVPERSAGVRRGRRAFFGLAAAAAGAVGLAGAVAIPPYLTDTPTSAPLPASPRGRFAGKVVLITGATSGIGEATARAFAAEGAKVGFCGRRAELGRQVEQDIRKAGGTARYQQADVRDPDQLRRFVDETAAAFGRLDIAFNNAGITKTAPLHEMTLDDWTDVQHTNARGVFLSIKYEVPHMLENGGVIICTASESRRPGGVAYTSSKQAIKGIVETAAMDYGPKGIRINAISPGTTDTALVRPASLPDAIWEAFKRAWGPLNAPGTHRMATPEEIARSVVSLASAEFAYMAGSTVLVGGGPLGGGPMNMPPGFPSR</sequence>
<dbReference type="Gene3D" id="3.40.50.720">
    <property type="entry name" value="NAD(P)-binding Rossmann-like Domain"/>
    <property type="match status" value="1"/>
</dbReference>
<dbReference type="PANTHER" id="PTHR43180:SF66">
    <property type="entry name" value="SHORT-CHAIN DEHYDROGENASE_REDUCTASE FAMILY PROTEIN"/>
    <property type="match status" value="1"/>
</dbReference>
<dbReference type="InterPro" id="IPR036291">
    <property type="entry name" value="NAD(P)-bd_dom_sf"/>
</dbReference>
<dbReference type="SUPFAM" id="SSF51735">
    <property type="entry name" value="NAD(P)-binding Rossmann-fold domains"/>
    <property type="match status" value="1"/>
</dbReference>
<keyword evidence="2" id="KW-0560">Oxidoreductase</keyword>
<dbReference type="PANTHER" id="PTHR43180">
    <property type="entry name" value="3-OXOACYL-(ACYL-CARRIER-PROTEIN) REDUCTASE (AFU_ORTHOLOGUE AFUA_6G11210)"/>
    <property type="match status" value="1"/>
</dbReference>
<gene>
    <name evidence="5" type="ORF">HCN51_51345</name>
</gene>
<keyword evidence="3" id="KW-1133">Transmembrane helix</keyword>
<keyword evidence="3" id="KW-0472">Membrane</keyword>
<dbReference type="EMBL" id="JAATEP010000072">
    <property type="protein sequence ID" value="NJP97731.1"/>
    <property type="molecule type" value="Genomic_DNA"/>
</dbReference>
<dbReference type="CDD" id="cd05233">
    <property type="entry name" value="SDR_c"/>
    <property type="match status" value="1"/>
</dbReference>
<comment type="caution">
    <text evidence="5">The sequence shown here is derived from an EMBL/GenBank/DDBJ whole genome shotgun (WGS) entry which is preliminary data.</text>
</comment>
<evidence type="ECO:0000256" key="1">
    <source>
        <dbReference type="ARBA" id="ARBA00006484"/>
    </source>
</evidence>
<feature type="domain" description="Ketoreductase" evidence="4">
    <location>
        <begin position="124"/>
        <end position="299"/>
    </location>
</feature>
<reference evidence="5 6" key="1">
    <citation type="submission" date="2020-03" db="EMBL/GenBank/DDBJ databases">
        <title>WGS of actinomycetes isolated from Thailand.</title>
        <authorList>
            <person name="Thawai C."/>
        </authorList>
    </citation>
    <scope>NUCLEOTIDE SEQUENCE [LARGE SCALE GENOMIC DNA]</scope>
    <source>
        <strain evidence="5 6">FMUSA5-5</strain>
    </source>
</reference>
<name>A0ABX1BR78_9ACTN</name>